<name>A0A1C4EW78_9BACI</name>
<dbReference type="Proteomes" id="UP000196052">
    <property type="component" value="Unassembled WGS sequence"/>
</dbReference>
<sequence>MQKGDEDRPE</sequence>
<accession>A0A1C4EW78</accession>
<evidence type="ECO:0000313" key="1">
    <source>
        <dbReference type="EMBL" id="SCC47741.1"/>
    </source>
</evidence>
<reference evidence="2" key="1">
    <citation type="submission" date="2016-08" db="EMBL/GenBank/DDBJ databases">
        <authorList>
            <person name="Loux V."/>
            <person name="Rue O."/>
        </authorList>
    </citation>
    <scope>NUCLEOTIDE SEQUENCE [LARGE SCALE GENOMIC DNA]</scope>
    <source>
        <strain evidence="2">INRA Bc05-F1</strain>
    </source>
</reference>
<dbReference type="EMBL" id="FMBE01000013">
    <property type="protein sequence ID" value="SCC47741.1"/>
    <property type="molecule type" value="Genomic_DNA"/>
</dbReference>
<proteinExistence type="predicted"/>
<organism evidence="1 2">
    <name type="scientific">Bacillus wiedmannii</name>
    <dbReference type="NCBI Taxonomy" id="1890302"/>
    <lineage>
        <taxon>Bacteria</taxon>
        <taxon>Bacillati</taxon>
        <taxon>Bacillota</taxon>
        <taxon>Bacilli</taxon>
        <taxon>Bacillales</taxon>
        <taxon>Bacillaceae</taxon>
        <taxon>Bacillus</taxon>
        <taxon>Bacillus cereus group</taxon>
    </lineage>
</organism>
<evidence type="ECO:0000313" key="2">
    <source>
        <dbReference type="Proteomes" id="UP000196052"/>
    </source>
</evidence>
<gene>
    <name evidence="1" type="ORF">BC05F1_03976</name>
</gene>
<protein>
    <submittedName>
        <fullName evidence="1">Uncharacterized protein</fullName>
    </submittedName>
</protein>